<evidence type="ECO:0000259" key="2">
    <source>
        <dbReference type="PROSITE" id="PS50966"/>
    </source>
</evidence>
<reference evidence="4" key="1">
    <citation type="submission" date="2025-08" db="UniProtKB">
        <authorList>
            <consortium name="RefSeq"/>
        </authorList>
    </citation>
    <scope>IDENTIFICATION</scope>
    <source>
        <strain evidence="4">OHB3-1</strain>
    </source>
</reference>
<dbReference type="RefSeq" id="XP_022153256.1">
    <property type="nucleotide sequence ID" value="XM_022297564.1"/>
</dbReference>
<dbReference type="OrthoDB" id="1886636at2759"/>
<sequence>MPRTEDILNLPVQDPPCLVFSAAHIKWEKVEGGRQGGADIALVPFSRVEDFVKGESSNADCPARFRIESRRKRTAGRVSKPRVDGYLEYILYWCSYGPEDYRVSESGIRSSSIIKPASGKGSRPGRCHMMRGCLCHFTVKRLYARPHLALIVYNQRKHVDKSGAPCHGILDHDAIGTRAMYALRISEELRQKIMSMLYVGIPIDNIVQHHLEVVQGHGGPQNRDDFLSRNDVRNMERVIHSSSHELHTDDDCSVKIWAQRHKKNIFFFQESSDREPFVLGIQTDWQLQKMLHYGCNSSVACHSTFGSKKLRFPLCTILVFDSSQNAIPVAWVIASSFVNQDIRKWLGLLAERLHAKDPRWRIDTFLLDNPFFEASIIREAFQCQVLLCTWHVRRSWIKNLLNKCSNSDVQREMLKQLGQILYCTRTGPSFADVVEEFKQIFADQCVFVDYFTRRLLPDIVLWVNGIRSLPVSTLEANAAIEAYHIRLKSKLFKEQSNNAWSRVDWLIHTLTTQFHSSYWLDQYSLETGCFGNFRDKSFLNNAWNRALHIPDVDVMLDEPNLQLAKVMSQSKRNVEYIIWNPGSEFSLCDCPCSRMGNLCKHVIKVSMLCKRQQDAWPLLAAQVYQDRVLNLLHSPADNSVVFDHAILHVTCTQQEVKGLDNLPDGGFLQPLHPDINSQLEHNVPFSPHHQ</sequence>
<accession>A0A6J1DK34</accession>
<gene>
    <name evidence="4" type="primary">LOC111020586</name>
</gene>
<dbReference type="AlphaFoldDB" id="A0A6J1DK34"/>
<protein>
    <submittedName>
        <fullName evidence="4">Uncharacterized protein LOC111020586 isoform X1</fullName>
    </submittedName>
</protein>
<name>A0A6J1DK34_MOMCH</name>
<organism evidence="3 4">
    <name type="scientific">Momordica charantia</name>
    <name type="common">Bitter gourd</name>
    <name type="synonym">Balsam pear</name>
    <dbReference type="NCBI Taxonomy" id="3673"/>
    <lineage>
        <taxon>Eukaryota</taxon>
        <taxon>Viridiplantae</taxon>
        <taxon>Streptophyta</taxon>
        <taxon>Embryophyta</taxon>
        <taxon>Tracheophyta</taxon>
        <taxon>Spermatophyta</taxon>
        <taxon>Magnoliopsida</taxon>
        <taxon>eudicotyledons</taxon>
        <taxon>Gunneridae</taxon>
        <taxon>Pentapetalae</taxon>
        <taxon>rosids</taxon>
        <taxon>fabids</taxon>
        <taxon>Cucurbitales</taxon>
        <taxon>Cucurbitaceae</taxon>
        <taxon>Momordiceae</taxon>
        <taxon>Momordica</taxon>
    </lineage>
</organism>
<dbReference type="PANTHER" id="PTHR33977:SF4">
    <property type="entry name" value="SWIM-TYPE DOMAIN-CONTAINING PROTEIN"/>
    <property type="match status" value="1"/>
</dbReference>
<keyword evidence="1" id="KW-0863">Zinc-finger</keyword>
<dbReference type="KEGG" id="mcha:111020586"/>
<dbReference type="GeneID" id="111020586"/>
<keyword evidence="1" id="KW-0862">Zinc</keyword>
<keyword evidence="3" id="KW-1185">Reference proteome</keyword>
<dbReference type="PANTHER" id="PTHR33977">
    <property type="entry name" value="ZINC ION BINDING PROTEIN"/>
    <property type="match status" value="1"/>
</dbReference>
<dbReference type="PROSITE" id="PS50966">
    <property type="entry name" value="ZF_SWIM"/>
    <property type="match status" value="1"/>
</dbReference>
<dbReference type="InterPro" id="IPR007527">
    <property type="entry name" value="Znf_SWIM"/>
</dbReference>
<dbReference type="GO" id="GO:0008270">
    <property type="term" value="F:zinc ion binding"/>
    <property type="evidence" value="ECO:0007669"/>
    <property type="project" value="UniProtKB-KW"/>
</dbReference>
<feature type="domain" description="SWIM-type" evidence="2">
    <location>
        <begin position="576"/>
        <end position="610"/>
    </location>
</feature>
<proteinExistence type="predicted"/>
<evidence type="ECO:0000313" key="4">
    <source>
        <dbReference type="RefSeq" id="XP_022153256.1"/>
    </source>
</evidence>
<evidence type="ECO:0000256" key="1">
    <source>
        <dbReference type="PROSITE-ProRule" id="PRU00325"/>
    </source>
</evidence>
<dbReference type="Proteomes" id="UP000504603">
    <property type="component" value="Unplaced"/>
</dbReference>
<evidence type="ECO:0000313" key="3">
    <source>
        <dbReference type="Proteomes" id="UP000504603"/>
    </source>
</evidence>
<keyword evidence="1" id="KW-0479">Metal-binding</keyword>